<dbReference type="Proteomes" id="UP000075683">
    <property type="component" value="Unassembled WGS sequence"/>
</dbReference>
<dbReference type="EMBL" id="LQYT01000056">
    <property type="protein sequence ID" value="KYD17499.1"/>
    <property type="molecule type" value="Genomic_DNA"/>
</dbReference>
<accession>A0A150M012</accession>
<evidence type="ECO:0000313" key="1">
    <source>
        <dbReference type="EMBL" id="KYD17499.1"/>
    </source>
</evidence>
<protein>
    <submittedName>
        <fullName evidence="1">Uncharacterized protein</fullName>
    </submittedName>
</protein>
<reference evidence="1 2" key="1">
    <citation type="submission" date="2016-01" db="EMBL/GenBank/DDBJ databases">
        <title>Draft Genome Sequences of Seven Thermophilic Sporeformers Isolated from Foods.</title>
        <authorList>
            <person name="Berendsen E.M."/>
            <person name="Wells-Bennik M.H."/>
            <person name="Krawcyk A.O."/>
            <person name="De Jong A."/>
            <person name="Holsappel S."/>
            <person name="Eijlander R.T."/>
            <person name="Kuipers O.P."/>
        </authorList>
    </citation>
    <scope>NUCLEOTIDE SEQUENCE [LARGE SCALE GENOMIC DNA]</scope>
    <source>
        <strain evidence="1 2">B4135</strain>
    </source>
</reference>
<name>A0A150M012_9BACI</name>
<comment type="caution">
    <text evidence="1">The sequence shown here is derived from an EMBL/GenBank/DDBJ whole genome shotgun (WGS) entry which is preliminary data.</text>
</comment>
<organism evidence="1 2">
    <name type="scientific">Caldibacillus debilis</name>
    <dbReference type="NCBI Taxonomy" id="301148"/>
    <lineage>
        <taxon>Bacteria</taxon>
        <taxon>Bacillati</taxon>
        <taxon>Bacillota</taxon>
        <taxon>Bacilli</taxon>
        <taxon>Bacillales</taxon>
        <taxon>Bacillaceae</taxon>
        <taxon>Caldibacillus</taxon>
    </lineage>
</organism>
<evidence type="ECO:0000313" key="2">
    <source>
        <dbReference type="Proteomes" id="UP000075683"/>
    </source>
</evidence>
<proteinExistence type="predicted"/>
<dbReference type="AlphaFoldDB" id="A0A150M012"/>
<sequence>MGIDDKRKRGLFHYQHLYTDGSASGIRQKIHRQIQPESLHQ</sequence>
<gene>
    <name evidence="1" type="ORF">B4135_2521</name>
</gene>